<evidence type="ECO:0000256" key="1">
    <source>
        <dbReference type="SAM" id="Phobius"/>
    </source>
</evidence>
<proteinExistence type="predicted"/>
<feature type="transmembrane region" description="Helical" evidence="1">
    <location>
        <begin position="253"/>
        <end position="281"/>
    </location>
</feature>
<accession>A0A8S3UCM1</accession>
<feature type="transmembrane region" description="Helical" evidence="1">
    <location>
        <begin position="358"/>
        <end position="378"/>
    </location>
</feature>
<keyword evidence="4" id="KW-1185">Reference proteome</keyword>
<evidence type="ECO:0000313" key="4">
    <source>
        <dbReference type="Proteomes" id="UP000683360"/>
    </source>
</evidence>
<keyword evidence="1" id="KW-0812">Transmembrane</keyword>
<protein>
    <submittedName>
        <fullName evidence="3">Uncharacterized protein</fullName>
    </submittedName>
</protein>
<dbReference type="AlphaFoldDB" id="A0A8S3UCM1"/>
<keyword evidence="1" id="KW-0472">Membrane</keyword>
<feature type="transmembrane region" description="Helical" evidence="1">
    <location>
        <begin position="409"/>
        <end position="433"/>
    </location>
</feature>
<keyword evidence="1" id="KW-1133">Transmembrane helix</keyword>
<name>A0A8S3UCM1_MYTED</name>
<comment type="caution">
    <text evidence="3">The sequence shown here is derived from an EMBL/GenBank/DDBJ whole genome shotgun (WGS) entry which is preliminary data.</text>
</comment>
<dbReference type="OrthoDB" id="6052954at2759"/>
<dbReference type="Proteomes" id="UP000683360">
    <property type="component" value="Unassembled WGS sequence"/>
</dbReference>
<feature type="signal peptide" evidence="2">
    <location>
        <begin position="1"/>
        <end position="19"/>
    </location>
</feature>
<gene>
    <name evidence="3" type="ORF">MEDL_55748</name>
</gene>
<sequence>MEVGLFCVILFYFFNTTLCESITNLVSHRKNRFCHTNVAKSSNIRCSNYTDIRPYEDQKKLDKDCSFHFTPESKQYFTYKVTKFKYRFVNLHFQFCNHSSTVKYTKCVIQPLEWVWTFDGFEGGEQYLDWPAEYETLSMGMLKKYTSYPLWLNVTVKGNCNIAIGQKNTTERFALAFADLYHDLAQMHDQYNYSYWCFKTRIFIKSLFLYKLCKQVICPVETIGYKCCKQIFDVNTKNMTIVCPGESFKFGSVWWICPFVIGVVLYLYFGIVLAWVLAYIYKHLDANGIDNIFMLLRPAVDHQTKGNPTESTPLLQESGPVEILWIDHNPITVLSIIASPIRRCCLIHPITTSRIIRCLLAVASLLVIFLKVSVHLIYHREFIIESVKQGAPRDFLSMIAGYHRSKDNFLIFLGGPFVALGAYIGCLIIFITVPRDLGETLVSGLPVNNSEPSSPLTMNLRLRERFGTKRVLCNSQGGYTKIHQTMLANIFSLLNPCFWGYVLNLQLGRFQYFTNRIHRVNFDGFQELNVVTQTATTLFVSFIPKLLKRMCSLNERRKILRMRRKIDEIVESHLIYRGINMVEENVA</sequence>
<reference evidence="3" key="1">
    <citation type="submission" date="2021-03" db="EMBL/GenBank/DDBJ databases">
        <authorList>
            <person name="Bekaert M."/>
        </authorList>
    </citation>
    <scope>NUCLEOTIDE SEQUENCE</scope>
</reference>
<organism evidence="3 4">
    <name type="scientific">Mytilus edulis</name>
    <name type="common">Blue mussel</name>
    <dbReference type="NCBI Taxonomy" id="6550"/>
    <lineage>
        <taxon>Eukaryota</taxon>
        <taxon>Metazoa</taxon>
        <taxon>Spiralia</taxon>
        <taxon>Lophotrochozoa</taxon>
        <taxon>Mollusca</taxon>
        <taxon>Bivalvia</taxon>
        <taxon>Autobranchia</taxon>
        <taxon>Pteriomorphia</taxon>
        <taxon>Mytilida</taxon>
        <taxon>Mytiloidea</taxon>
        <taxon>Mytilidae</taxon>
        <taxon>Mytilinae</taxon>
        <taxon>Mytilus</taxon>
    </lineage>
</organism>
<evidence type="ECO:0000313" key="3">
    <source>
        <dbReference type="EMBL" id="CAG2243615.1"/>
    </source>
</evidence>
<evidence type="ECO:0000256" key="2">
    <source>
        <dbReference type="SAM" id="SignalP"/>
    </source>
</evidence>
<dbReference type="EMBL" id="CAJPWZ010002708">
    <property type="protein sequence ID" value="CAG2243615.1"/>
    <property type="molecule type" value="Genomic_DNA"/>
</dbReference>
<feature type="chain" id="PRO_5035811392" evidence="2">
    <location>
        <begin position="20"/>
        <end position="587"/>
    </location>
</feature>
<keyword evidence="2" id="KW-0732">Signal</keyword>